<dbReference type="AlphaFoldDB" id="A0A1B3ZHH4"/>
<evidence type="ECO:0000313" key="2">
    <source>
        <dbReference type="Proteomes" id="UP000094256"/>
    </source>
</evidence>
<dbReference type="STRING" id="1560345.AWL63_17010"/>
<protein>
    <submittedName>
        <fullName evidence="1">Uncharacterized protein</fullName>
    </submittedName>
</protein>
<keyword evidence="2" id="KW-1185">Reference proteome</keyword>
<reference evidence="1 2" key="1">
    <citation type="submission" date="2016-01" db="EMBL/GenBank/DDBJ databases">
        <title>Complete genome and mega plasmid sequence of Sphingomonas panacis DCY99 elicits systemic resistance in rice to Xanthomonas oryzae.</title>
        <authorList>
            <person name="Kim Y.J."/>
            <person name="Yang D.C."/>
            <person name="Sing P."/>
        </authorList>
    </citation>
    <scope>NUCLEOTIDE SEQUENCE [LARGE SCALE GENOMIC DNA]</scope>
    <source>
        <strain evidence="1 2">DCY99</strain>
    </source>
</reference>
<sequence length="216" mass="22433">MLRFGPTNGPIVVIAMPLFEEANRTRAFVVTLCRALAAREVASALPDLPGQGESVLPTDDARLDDWRAAFAAAAGNIGRHVHGVALRSGAAIDGEARLESRWRLSPLPGAAALSELRRAASTGGTAIPVQPGADCPPLLLAGNRIAPPLFNALTDDGAVAVPDGPLRTVRLVSDPQPADRKVDAAPLWRRAEPGNDPALAALLADDIAAWIARCGG</sequence>
<accession>A0A1B3ZHH4</accession>
<name>A0A1B3ZHH4_9SPHN</name>
<gene>
    <name evidence="1" type="ORF">AWL63_17010</name>
</gene>
<dbReference type="InterPro" id="IPR029058">
    <property type="entry name" value="AB_hydrolase_fold"/>
</dbReference>
<dbReference type="SUPFAM" id="SSF53474">
    <property type="entry name" value="alpha/beta-Hydrolases"/>
    <property type="match status" value="1"/>
</dbReference>
<evidence type="ECO:0000313" key="1">
    <source>
        <dbReference type="EMBL" id="AOH86886.1"/>
    </source>
</evidence>
<dbReference type="Proteomes" id="UP000094256">
    <property type="component" value="Chromosome"/>
</dbReference>
<dbReference type="EMBL" id="CP014168">
    <property type="protein sequence ID" value="AOH86886.1"/>
    <property type="molecule type" value="Genomic_DNA"/>
</dbReference>
<dbReference type="Gene3D" id="3.40.50.1820">
    <property type="entry name" value="alpha/beta hydrolase"/>
    <property type="match status" value="1"/>
</dbReference>
<dbReference type="KEGG" id="span:AWL63_17010"/>
<organism evidence="1 2">
    <name type="scientific">Sphingomonas panacis</name>
    <dbReference type="NCBI Taxonomy" id="1560345"/>
    <lineage>
        <taxon>Bacteria</taxon>
        <taxon>Pseudomonadati</taxon>
        <taxon>Pseudomonadota</taxon>
        <taxon>Alphaproteobacteria</taxon>
        <taxon>Sphingomonadales</taxon>
        <taxon>Sphingomonadaceae</taxon>
        <taxon>Sphingomonas</taxon>
    </lineage>
</organism>
<proteinExistence type="predicted"/>